<evidence type="ECO:0000259" key="4">
    <source>
        <dbReference type="PROSITE" id="PS01124"/>
    </source>
</evidence>
<dbReference type="InterPro" id="IPR009057">
    <property type="entry name" value="Homeodomain-like_sf"/>
</dbReference>
<dbReference type="Gene3D" id="1.10.10.60">
    <property type="entry name" value="Homeodomain-like"/>
    <property type="match status" value="1"/>
</dbReference>
<dbReference type="InterPro" id="IPR018062">
    <property type="entry name" value="HTH_AraC-typ_CS"/>
</dbReference>
<dbReference type="AlphaFoldDB" id="A0A402B1D6"/>
<keyword evidence="3" id="KW-0804">Transcription</keyword>
<feature type="domain" description="HTH araC/xylS-type" evidence="4">
    <location>
        <begin position="147"/>
        <end position="245"/>
    </location>
</feature>
<keyword evidence="1" id="KW-0805">Transcription regulation</keyword>
<dbReference type="Proteomes" id="UP000287171">
    <property type="component" value="Unassembled WGS sequence"/>
</dbReference>
<keyword evidence="2" id="KW-0238">DNA-binding</keyword>
<dbReference type="InterPro" id="IPR011051">
    <property type="entry name" value="RmlC_Cupin_sf"/>
</dbReference>
<dbReference type="SUPFAM" id="SSF51182">
    <property type="entry name" value="RmlC-like cupins"/>
    <property type="match status" value="1"/>
</dbReference>
<protein>
    <recommendedName>
        <fullName evidence="4">HTH araC/xylS-type domain-containing protein</fullName>
    </recommendedName>
</protein>
<organism evidence="5 6">
    <name type="scientific">Dictyobacter alpinus</name>
    <dbReference type="NCBI Taxonomy" id="2014873"/>
    <lineage>
        <taxon>Bacteria</taxon>
        <taxon>Bacillati</taxon>
        <taxon>Chloroflexota</taxon>
        <taxon>Ktedonobacteria</taxon>
        <taxon>Ktedonobacterales</taxon>
        <taxon>Dictyobacteraceae</taxon>
        <taxon>Dictyobacter</taxon>
    </lineage>
</organism>
<accession>A0A402B1D6</accession>
<dbReference type="SUPFAM" id="SSF46689">
    <property type="entry name" value="Homeodomain-like"/>
    <property type="match status" value="1"/>
</dbReference>
<reference evidence="6" key="1">
    <citation type="submission" date="2018-12" db="EMBL/GenBank/DDBJ databases">
        <title>Tengunoibacter tsumagoiensis gen. nov., sp. nov., Dictyobacter kobayashii sp. nov., D. alpinus sp. nov., and D. joshuensis sp. nov. and description of Dictyobacteraceae fam. nov. within the order Ktedonobacterales isolated from Tengu-no-mugimeshi.</title>
        <authorList>
            <person name="Wang C.M."/>
            <person name="Zheng Y."/>
            <person name="Sakai Y."/>
            <person name="Toyoda A."/>
            <person name="Minakuchi Y."/>
            <person name="Abe K."/>
            <person name="Yokota A."/>
            <person name="Yabe S."/>
        </authorList>
    </citation>
    <scope>NUCLEOTIDE SEQUENCE [LARGE SCALE GENOMIC DNA]</scope>
    <source>
        <strain evidence="6">Uno16</strain>
    </source>
</reference>
<evidence type="ECO:0000256" key="3">
    <source>
        <dbReference type="ARBA" id="ARBA00023163"/>
    </source>
</evidence>
<dbReference type="EMBL" id="BIFT01000001">
    <property type="protein sequence ID" value="GCE25161.1"/>
    <property type="molecule type" value="Genomic_DNA"/>
</dbReference>
<dbReference type="CDD" id="cd02208">
    <property type="entry name" value="cupin_RmlC-like"/>
    <property type="match status" value="1"/>
</dbReference>
<dbReference type="RefSeq" id="WP_126625772.1">
    <property type="nucleotide sequence ID" value="NZ_BIFT01000001.1"/>
</dbReference>
<evidence type="ECO:0000313" key="6">
    <source>
        <dbReference type="Proteomes" id="UP000287171"/>
    </source>
</evidence>
<proteinExistence type="predicted"/>
<dbReference type="GO" id="GO:0043565">
    <property type="term" value="F:sequence-specific DNA binding"/>
    <property type="evidence" value="ECO:0007669"/>
    <property type="project" value="InterPro"/>
</dbReference>
<dbReference type="PANTHER" id="PTHR46796">
    <property type="entry name" value="HTH-TYPE TRANSCRIPTIONAL ACTIVATOR RHAS-RELATED"/>
    <property type="match status" value="1"/>
</dbReference>
<dbReference type="Gene3D" id="2.60.120.10">
    <property type="entry name" value="Jelly Rolls"/>
    <property type="match status" value="1"/>
</dbReference>
<keyword evidence="6" id="KW-1185">Reference proteome</keyword>
<evidence type="ECO:0000256" key="1">
    <source>
        <dbReference type="ARBA" id="ARBA00023015"/>
    </source>
</evidence>
<dbReference type="InterPro" id="IPR003313">
    <property type="entry name" value="AraC-bd"/>
</dbReference>
<dbReference type="InterPro" id="IPR014710">
    <property type="entry name" value="RmlC-like_jellyroll"/>
</dbReference>
<comment type="caution">
    <text evidence="5">The sequence shown here is derived from an EMBL/GenBank/DDBJ whole genome shotgun (WGS) entry which is preliminary data.</text>
</comment>
<dbReference type="OrthoDB" id="154358at2"/>
<dbReference type="InterPro" id="IPR050204">
    <property type="entry name" value="AraC_XylS_family_regulators"/>
</dbReference>
<dbReference type="PROSITE" id="PS00041">
    <property type="entry name" value="HTH_ARAC_FAMILY_1"/>
    <property type="match status" value="1"/>
</dbReference>
<evidence type="ECO:0000256" key="2">
    <source>
        <dbReference type="ARBA" id="ARBA00023125"/>
    </source>
</evidence>
<dbReference type="PROSITE" id="PS01124">
    <property type="entry name" value="HTH_ARAC_FAMILY_2"/>
    <property type="match status" value="1"/>
</dbReference>
<dbReference type="Pfam" id="PF12833">
    <property type="entry name" value="HTH_18"/>
    <property type="match status" value="1"/>
</dbReference>
<evidence type="ECO:0000313" key="5">
    <source>
        <dbReference type="EMBL" id="GCE25161.1"/>
    </source>
</evidence>
<gene>
    <name evidence="5" type="ORF">KDA_06450</name>
</gene>
<dbReference type="Pfam" id="PF02311">
    <property type="entry name" value="AraC_binding"/>
    <property type="match status" value="1"/>
</dbReference>
<dbReference type="InterPro" id="IPR018060">
    <property type="entry name" value="HTH_AraC"/>
</dbReference>
<dbReference type="SMART" id="SM00342">
    <property type="entry name" value="HTH_ARAC"/>
    <property type="match status" value="1"/>
</dbReference>
<sequence>MNLQLTNAGAYEAPQGKDFPLHTHTEWEIVCYCTGTIQTVLDADVYETAPGVLVLTPPGIAHAEYARTGYMCYYLGIIAPVHHPWPRICLDDAERSLTHLCRSLIREWYSHYVDRAKMLDLLLQQLDLLLMRAAISPPLSTAERLVAAAERYMQEQHHRPLTISEIALALNISPATLRRHVMRLHGCAPAVLLQCIRVRHACDLLRTSDLTLEAIAHLCGYDSASHLSRQVKSLTGKAPGTLRIHAYEDGLVPLVISSKAENN</sequence>
<dbReference type="GO" id="GO:0003700">
    <property type="term" value="F:DNA-binding transcription factor activity"/>
    <property type="evidence" value="ECO:0007669"/>
    <property type="project" value="InterPro"/>
</dbReference>
<name>A0A402B1D6_9CHLR</name>